<name>A0A4D6YAT3_BUCMH</name>
<keyword evidence="6" id="KW-1015">Disulfide bond</keyword>
<accession>A0A4D6YAT3</accession>
<dbReference type="OrthoDB" id="9812811at2"/>
<evidence type="ECO:0000256" key="1">
    <source>
        <dbReference type="ARBA" id="ARBA00004496"/>
    </source>
</evidence>
<dbReference type="GO" id="GO:0008379">
    <property type="term" value="F:thioredoxin peroxidase activity"/>
    <property type="evidence" value="ECO:0007669"/>
    <property type="project" value="TreeGrafter"/>
</dbReference>
<dbReference type="InterPro" id="IPR013766">
    <property type="entry name" value="Thioredoxin_domain"/>
</dbReference>
<comment type="similarity">
    <text evidence="2">Belongs to the peroxiredoxin family. AhpC/Prx1 subfamily.</text>
</comment>
<comment type="subcellular location">
    <subcellularLocation>
        <location evidence="1">Cytoplasm</location>
    </subcellularLocation>
</comment>
<evidence type="ECO:0000313" key="13">
    <source>
        <dbReference type="Proteomes" id="UP000298566"/>
    </source>
</evidence>
<dbReference type="InterPro" id="IPR019479">
    <property type="entry name" value="Peroxiredoxin_C"/>
</dbReference>
<dbReference type="InterPro" id="IPR050217">
    <property type="entry name" value="Peroxiredoxin"/>
</dbReference>
<organism evidence="12 13">
    <name type="scientific">Buchnera aphidicola subsp. Melaphis rhois</name>
    <dbReference type="NCBI Taxonomy" id="118103"/>
    <lineage>
        <taxon>Bacteria</taxon>
        <taxon>Pseudomonadati</taxon>
        <taxon>Pseudomonadota</taxon>
        <taxon>Gammaproteobacteria</taxon>
        <taxon>Enterobacterales</taxon>
        <taxon>Erwiniaceae</taxon>
        <taxon>Buchnera</taxon>
    </lineage>
</organism>
<evidence type="ECO:0000259" key="11">
    <source>
        <dbReference type="PROSITE" id="PS51352"/>
    </source>
</evidence>
<keyword evidence="4 12" id="KW-0575">Peroxidase</keyword>
<gene>
    <name evidence="12" type="ORF">D9V73_00870</name>
</gene>
<dbReference type="InterPro" id="IPR000866">
    <property type="entry name" value="AhpC/TSA"/>
</dbReference>
<evidence type="ECO:0000256" key="6">
    <source>
        <dbReference type="ARBA" id="ARBA00023157"/>
    </source>
</evidence>
<dbReference type="GO" id="GO:0033554">
    <property type="term" value="P:cellular response to stress"/>
    <property type="evidence" value="ECO:0007669"/>
    <property type="project" value="TreeGrafter"/>
</dbReference>
<keyword evidence="3" id="KW-0963">Cytoplasm</keyword>
<dbReference type="PROSITE" id="PS51352">
    <property type="entry name" value="THIOREDOXIN_2"/>
    <property type="match status" value="1"/>
</dbReference>
<evidence type="ECO:0000256" key="2">
    <source>
        <dbReference type="ARBA" id="ARBA00009796"/>
    </source>
</evidence>
<evidence type="ECO:0000256" key="7">
    <source>
        <dbReference type="ARBA" id="ARBA00023284"/>
    </source>
</evidence>
<proteinExistence type="inferred from homology"/>
<dbReference type="NCBIfam" id="NF011576">
    <property type="entry name" value="PRK15000.1"/>
    <property type="match status" value="1"/>
</dbReference>
<dbReference type="PIRSF" id="PIRSF000239">
    <property type="entry name" value="AHPC"/>
    <property type="match status" value="1"/>
</dbReference>
<dbReference type="GO" id="GO:0006979">
    <property type="term" value="P:response to oxidative stress"/>
    <property type="evidence" value="ECO:0007669"/>
    <property type="project" value="TreeGrafter"/>
</dbReference>
<dbReference type="PANTHER" id="PTHR10681">
    <property type="entry name" value="THIOREDOXIN PEROXIDASE"/>
    <property type="match status" value="1"/>
</dbReference>
<dbReference type="GO" id="GO:0005829">
    <property type="term" value="C:cytosol"/>
    <property type="evidence" value="ECO:0007669"/>
    <property type="project" value="TreeGrafter"/>
</dbReference>
<protein>
    <recommendedName>
        <fullName evidence="8">Thioredoxin peroxidase</fullName>
    </recommendedName>
</protein>
<dbReference type="SUPFAM" id="SSF52833">
    <property type="entry name" value="Thioredoxin-like"/>
    <property type="match status" value="1"/>
</dbReference>
<dbReference type="InterPro" id="IPR024706">
    <property type="entry name" value="Peroxiredoxin_AhpC-typ"/>
</dbReference>
<dbReference type="InterPro" id="IPR036249">
    <property type="entry name" value="Thioredoxin-like_sf"/>
</dbReference>
<feature type="active site" description="Cysteine sulfenic acid (-SOH) intermediate; for peroxidase activity" evidence="10">
    <location>
        <position position="49"/>
    </location>
</feature>
<evidence type="ECO:0000313" key="12">
    <source>
        <dbReference type="EMBL" id="QCI23208.1"/>
    </source>
</evidence>
<dbReference type="Gene3D" id="3.40.30.10">
    <property type="entry name" value="Glutaredoxin"/>
    <property type="match status" value="1"/>
</dbReference>
<keyword evidence="7" id="KW-0676">Redox-active center</keyword>
<dbReference type="AlphaFoldDB" id="A0A4D6YAT3"/>
<evidence type="ECO:0000256" key="4">
    <source>
        <dbReference type="ARBA" id="ARBA00022559"/>
    </source>
</evidence>
<dbReference type="FunFam" id="3.40.30.10:FF:000002">
    <property type="entry name" value="Alkyl hydroperoxide reductase C"/>
    <property type="match status" value="1"/>
</dbReference>
<evidence type="ECO:0000256" key="3">
    <source>
        <dbReference type="ARBA" id="ARBA00022490"/>
    </source>
</evidence>
<dbReference type="Proteomes" id="UP000298566">
    <property type="component" value="Chromosome"/>
</dbReference>
<evidence type="ECO:0000256" key="9">
    <source>
        <dbReference type="ARBA" id="ARBA00037420"/>
    </source>
</evidence>
<evidence type="ECO:0000256" key="10">
    <source>
        <dbReference type="PIRSR" id="PIRSR000239-1"/>
    </source>
</evidence>
<keyword evidence="5 12" id="KW-0560">Oxidoreductase</keyword>
<dbReference type="RefSeq" id="WP_158336409.1">
    <property type="nucleotide sequence ID" value="NZ_CP033004.1"/>
</dbReference>
<evidence type="ECO:0000256" key="5">
    <source>
        <dbReference type="ARBA" id="ARBA00023002"/>
    </source>
</evidence>
<reference evidence="12 13" key="1">
    <citation type="submission" date="2018-10" db="EMBL/GenBank/DDBJ databases">
        <title>Comparative functional genomics of the obligate endosymbiont Buchnera aphidicola.</title>
        <authorList>
            <person name="Chong R.A."/>
        </authorList>
    </citation>
    <scope>NUCLEOTIDE SEQUENCE [LARGE SCALE GENOMIC DNA]</scope>
    <source>
        <strain evidence="12 13">Mrh</strain>
    </source>
</reference>
<sequence>MLITYPAPDFTAPAILHDNDIMENFNFKNHIHGKTAVLFFWPMDFTFVCPSEIIAFNSSLSEFKKRNTEIIGVSIDSIYVHNAWRQTNPNQGGIGPIKYIIVSDVKREIQKSYQVEHPTLGIALRASFLIDKHGIIRHQIINDLPFGRNISDIIRMIDALHFYEKYGEVCPANWEVGKKGMKATPNGVKQYLKSLYDV</sequence>
<dbReference type="Pfam" id="PF00578">
    <property type="entry name" value="AhpC-TSA"/>
    <property type="match status" value="1"/>
</dbReference>
<dbReference type="Pfam" id="PF10417">
    <property type="entry name" value="1-cysPrx_C"/>
    <property type="match status" value="1"/>
</dbReference>
<dbReference type="CDD" id="cd03015">
    <property type="entry name" value="PRX_Typ2cys"/>
    <property type="match status" value="1"/>
</dbReference>
<dbReference type="GO" id="GO:0045454">
    <property type="term" value="P:cell redox homeostasis"/>
    <property type="evidence" value="ECO:0007669"/>
    <property type="project" value="TreeGrafter"/>
</dbReference>
<dbReference type="PANTHER" id="PTHR10681:SF128">
    <property type="entry name" value="THIOREDOXIN-DEPENDENT PEROXIDE REDUCTASE, MITOCHONDRIAL"/>
    <property type="match status" value="1"/>
</dbReference>
<comment type="function">
    <text evidence="9">Thiol-specific peroxidase that catalyzes the reduction of hydrogen peroxide and organic hydroperoxides to water and alcohols, respectively. Plays a role in cell protection against oxidative stress by detoxifying peroxides.</text>
</comment>
<feature type="domain" description="Thioredoxin" evidence="11">
    <location>
        <begin position="1"/>
        <end position="162"/>
    </location>
</feature>
<evidence type="ECO:0000256" key="8">
    <source>
        <dbReference type="ARBA" id="ARBA00032824"/>
    </source>
</evidence>
<dbReference type="EMBL" id="CP033004">
    <property type="protein sequence ID" value="QCI23208.1"/>
    <property type="molecule type" value="Genomic_DNA"/>
</dbReference>
<dbReference type="GO" id="GO:0042744">
    <property type="term" value="P:hydrogen peroxide catabolic process"/>
    <property type="evidence" value="ECO:0007669"/>
    <property type="project" value="TreeGrafter"/>
</dbReference>